<dbReference type="PRINTS" id="PR01210">
    <property type="entry name" value="GGTRANSPTASE"/>
</dbReference>
<dbReference type="FunFam" id="3.60.20.40:FF:000001">
    <property type="entry name" value="Gamma-glutamyltranspeptidase 1"/>
    <property type="match status" value="1"/>
</dbReference>
<dbReference type="EC" id="2.3.2.2" evidence="8"/>
<feature type="binding site" evidence="5">
    <location>
        <begin position="459"/>
        <end position="460"/>
    </location>
    <ligand>
        <name>L-glutamate</name>
        <dbReference type="ChEBI" id="CHEBI:29985"/>
    </ligand>
</feature>
<dbReference type="InterPro" id="IPR043137">
    <property type="entry name" value="GGT_ssub_C"/>
</dbReference>
<feature type="compositionally biased region" description="Basic and acidic residues" evidence="6">
    <location>
        <begin position="554"/>
        <end position="568"/>
    </location>
</feature>
<evidence type="ECO:0000256" key="6">
    <source>
        <dbReference type="SAM" id="MobiDB-lite"/>
    </source>
</evidence>
<comment type="catalytic activity">
    <reaction evidence="2">
        <text>glutathione + H2O = L-cysteinylglycine + L-glutamate</text>
        <dbReference type="Rhea" id="RHEA:28807"/>
        <dbReference type="ChEBI" id="CHEBI:15377"/>
        <dbReference type="ChEBI" id="CHEBI:29985"/>
        <dbReference type="ChEBI" id="CHEBI:57925"/>
        <dbReference type="ChEBI" id="CHEBI:61694"/>
        <dbReference type="EC" id="3.4.19.13"/>
    </reaction>
</comment>
<dbReference type="GO" id="GO:0005886">
    <property type="term" value="C:plasma membrane"/>
    <property type="evidence" value="ECO:0007669"/>
    <property type="project" value="TreeGrafter"/>
</dbReference>
<dbReference type="PANTHER" id="PTHR11686">
    <property type="entry name" value="GAMMA GLUTAMYL TRANSPEPTIDASE"/>
    <property type="match status" value="1"/>
</dbReference>
<feature type="binding site" evidence="5">
    <location>
        <position position="101"/>
    </location>
    <ligand>
        <name>L-glutamate</name>
        <dbReference type="ChEBI" id="CHEBI:29985"/>
    </ligand>
</feature>
<dbReference type="Pfam" id="PF01019">
    <property type="entry name" value="G_glu_transpept"/>
    <property type="match status" value="1"/>
</dbReference>
<feature type="region of interest" description="Disordered" evidence="6">
    <location>
        <begin position="554"/>
        <end position="575"/>
    </location>
</feature>
<feature type="binding site" evidence="5">
    <location>
        <begin position="406"/>
        <end position="408"/>
    </location>
    <ligand>
        <name>L-glutamate</name>
        <dbReference type="ChEBI" id="CHEBI:29985"/>
    </ligand>
</feature>
<dbReference type="Proteomes" id="UP000319383">
    <property type="component" value="Chromosome"/>
</dbReference>
<keyword evidence="8" id="KW-0012">Acyltransferase</keyword>
<dbReference type="InterPro" id="IPR000101">
    <property type="entry name" value="GGT_peptidase"/>
</dbReference>
<dbReference type="AlphaFoldDB" id="A0A517ZJG3"/>
<feature type="binding site" evidence="5">
    <location>
        <position position="430"/>
    </location>
    <ligand>
        <name>L-glutamate</name>
        <dbReference type="ChEBI" id="CHEBI:29985"/>
    </ligand>
</feature>
<dbReference type="UniPathway" id="UPA00204"/>
<organism evidence="8 9">
    <name type="scientific">Symmachiella dynata</name>
    <dbReference type="NCBI Taxonomy" id="2527995"/>
    <lineage>
        <taxon>Bacteria</taxon>
        <taxon>Pseudomonadati</taxon>
        <taxon>Planctomycetota</taxon>
        <taxon>Planctomycetia</taxon>
        <taxon>Planctomycetales</taxon>
        <taxon>Planctomycetaceae</taxon>
        <taxon>Symmachiella</taxon>
    </lineage>
</organism>
<evidence type="ECO:0000256" key="3">
    <source>
        <dbReference type="ARBA" id="ARBA00047417"/>
    </source>
</evidence>
<dbReference type="GO" id="GO:0006751">
    <property type="term" value="P:glutathione catabolic process"/>
    <property type="evidence" value="ECO:0007669"/>
    <property type="project" value="InterPro"/>
</dbReference>
<dbReference type="SUPFAM" id="SSF56235">
    <property type="entry name" value="N-terminal nucleophile aminohydrolases (Ntn hydrolases)"/>
    <property type="match status" value="1"/>
</dbReference>
<feature type="chain" id="PRO_5022058415" evidence="7">
    <location>
        <begin position="24"/>
        <end position="575"/>
    </location>
</feature>
<proteinExistence type="predicted"/>
<feature type="active site" description="Nucleophile" evidence="4">
    <location>
        <position position="388"/>
    </location>
</feature>
<comment type="catalytic activity">
    <reaction evidence="3">
        <text>an N-terminal (5-L-glutamyl)-[peptide] + an alpha-amino acid = 5-L-glutamyl amino acid + an N-terminal L-alpha-aminoacyl-[peptide]</text>
        <dbReference type="Rhea" id="RHEA:23904"/>
        <dbReference type="Rhea" id="RHEA-COMP:9780"/>
        <dbReference type="Rhea" id="RHEA-COMP:9795"/>
        <dbReference type="ChEBI" id="CHEBI:77644"/>
        <dbReference type="ChEBI" id="CHEBI:78597"/>
        <dbReference type="ChEBI" id="CHEBI:78599"/>
        <dbReference type="ChEBI" id="CHEBI:78608"/>
        <dbReference type="EC" id="2.3.2.2"/>
    </reaction>
</comment>
<evidence type="ECO:0000313" key="9">
    <source>
        <dbReference type="Proteomes" id="UP000319383"/>
    </source>
</evidence>
<gene>
    <name evidence="8" type="primary">ggt_1</name>
    <name evidence="8" type="ORF">Mal52_10810</name>
</gene>
<dbReference type="NCBIfam" id="TIGR00066">
    <property type="entry name" value="g_glut_trans"/>
    <property type="match status" value="1"/>
</dbReference>
<evidence type="ECO:0000256" key="2">
    <source>
        <dbReference type="ARBA" id="ARBA00001089"/>
    </source>
</evidence>
<evidence type="ECO:0000256" key="5">
    <source>
        <dbReference type="PIRSR" id="PIRSR600101-2"/>
    </source>
</evidence>
<dbReference type="GO" id="GO:0103068">
    <property type="term" value="F:leukotriene C4 gamma-glutamyl transferase activity"/>
    <property type="evidence" value="ECO:0007669"/>
    <property type="project" value="UniProtKB-EC"/>
</dbReference>
<keyword evidence="9" id="KW-1185">Reference proteome</keyword>
<dbReference type="Gene3D" id="1.10.246.130">
    <property type="match status" value="1"/>
</dbReference>
<dbReference type="KEGG" id="sdyn:Mal52_10810"/>
<evidence type="ECO:0000256" key="4">
    <source>
        <dbReference type="PIRSR" id="PIRSR600101-1"/>
    </source>
</evidence>
<dbReference type="InterPro" id="IPR043138">
    <property type="entry name" value="GGT_lsub"/>
</dbReference>
<comment type="catalytic activity">
    <reaction evidence="1">
        <text>an S-substituted glutathione + H2O = an S-substituted L-cysteinylglycine + L-glutamate</text>
        <dbReference type="Rhea" id="RHEA:59468"/>
        <dbReference type="ChEBI" id="CHEBI:15377"/>
        <dbReference type="ChEBI" id="CHEBI:29985"/>
        <dbReference type="ChEBI" id="CHEBI:90779"/>
        <dbReference type="ChEBI" id="CHEBI:143103"/>
        <dbReference type="EC" id="3.4.19.13"/>
    </reaction>
</comment>
<feature type="signal peptide" evidence="7">
    <location>
        <begin position="1"/>
        <end position="23"/>
    </location>
</feature>
<evidence type="ECO:0000256" key="7">
    <source>
        <dbReference type="SAM" id="SignalP"/>
    </source>
</evidence>
<dbReference type="RefSeq" id="WP_145374641.1">
    <property type="nucleotide sequence ID" value="NZ_CP036276.1"/>
</dbReference>
<dbReference type="Gene3D" id="3.60.20.40">
    <property type="match status" value="1"/>
</dbReference>
<keyword evidence="8" id="KW-0808">Transferase</keyword>
<sequence precursor="true">MMTLRRCLALIVGLAMTAADANAAEQESAAVYQKYVVAADHPAASQAGLEVLQQGGNVVDAAVATSFALSVVRPDSCGIGGGGFMVIWNAETKSSVAIDYRERAPLAATRDMFVTKNKNGRKLSSRAGGAAAGIPGTVAGLCHAHKEFGKLPLADVLAPAIRLSEQGVLADEHAISAQRTALLLLAIQRNGKERFAALYKQYLNSGRMWTKQDRIFSPQTEVLKRIAAQGRDGFYRGPVAEALLEVVAAQGGIWQREDLEQMDAVQRQPLSEKFGENTVLTMPPPSSGGVALLESLNIIEAFERDHPQRKWLGNGPHNVSAVHLVTEALKHAFADRAEYLGDSDFVSVPIARLTSRKYADKLAAKVDPSITQPPEAYGRFEGKTDSGTSHFCVIDAEGNAVSCTETINTTFGSLVVEPKFGIVLNNEMDDFAAVPGKPNAFGLIQSEANAVAPGKRPLSSMTPTIVVRDGKAAYALGGSGGPKIISATLQVLLNMMRHGQDAQAAVAAPRFHHQWMPNALYVEEPLQKKLAADLTALGHSVRLQSAIAAVQAATRDETGLRAASDPRKGGQPAGE</sequence>
<dbReference type="EMBL" id="CP036276">
    <property type="protein sequence ID" value="QDU42614.1"/>
    <property type="molecule type" value="Genomic_DNA"/>
</dbReference>
<dbReference type="GO" id="GO:0036374">
    <property type="term" value="F:glutathione hydrolase activity"/>
    <property type="evidence" value="ECO:0007669"/>
    <property type="project" value="UniProtKB-EC"/>
</dbReference>
<keyword evidence="7" id="KW-0732">Signal</keyword>
<dbReference type="InterPro" id="IPR029055">
    <property type="entry name" value="Ntn_hydrolases_N"/>
</dbReference>
<name>A0A517ZJG3_9PLAN</name>
<feature type="binding site" evidence="5">
    <location>
        <position position="481"/>
    </location>
    <ligand>
        <name>L-glutamate</name>
        <dbReference type="ChEBI" id="CHEBI:29985"/>
    </ligand>
</feature>
<evidence type="ECO:0000313" key="8">
    <source>
        <dbReference type="EMBL" id="QDU42614.1"/>
    </source>
</evidence>
<evidence type="ECO:0000256" key="1">
    <source>
        <dbReference type="ARBA" id="ARBA00001049"/>
    </source>
</evidence>
<reference evidence="8 9" key="1">
    <citation type="submission" date="2019-02" db="EMBL/GenBank/DDBJ databases">
        <title>Deep-cultivation of Planctomycetes and their phenomic and genomic characterization uncovers novel biology.</title>
        <authorList>
            <person name="Wiegand S."/>
            <person name="Jogler M."/>
            <person name="Boedeker C."/>
            <person name="Pinto D."/>
            <person name="Vollmers J."/>
            <person name="Rivas-Marin E."/>
            <person name="Kohn T."/>
            <person name="Peeters S.H."/>
            <person name="Heuer A."/>
            <person name="Rast P."/>
            <person name="Oberbeckmann S."/>
            <person name="Bunk B."/>
            <person name="Jeske O."/>
            <person name="Meyerdierks A."/>
            <person name="Storesund J.E."/>
            <person name="Kallscheuer N."/>
            <person name="Luecker S."/>
            <person name="Lage O.M."/>
            <person name="Pohl T."/>
            <person name="Merkel B.J."/>
            <person name="Hornburger P."/>
            <person name="Mueller R.-W."/>
            <person name="Bruemmer F."/>
            <person name="Labrenz M."/>
            <person name="Spormann A.M."/>
            <person name="Op den Camp H."/>
            <person name="Overmann J."/>
            <person name="Amann R."/>
            <person name="Jetten M.S.M."/>
            <person name="Mascher T."/>
            <person name="Medema M.H."/>
            <person name="Devos D.P."/>
            <person name="Kaster A.-K."/>
            <person name="Ovreas L."/>
            <person name="Rohde M."/>
            <person name="Galperin M.Y."/>
            <person name="Jogler C."/>
        </authorList>
    </citation>
    <scope>NUCLEOTIDE SEQUENCE [LARGE SCALE GENOMIC DNA]</scope>
    <source>
        <strain evidence="8 9">Mal52</strain>
    </source>
</reference>
<protein>
    <submittedName>
        <fullName evidence="8">Gamma-glutamyltranspeptidase</fullName>
        <ecNumber evidence="8">2.3.2.2</ecNumber>
    </submittedName>
</protein>
<accession>A0A517ZJG3</accession>
<dbReference type="PANTHER" id="PTHR11686:SF9">
    <property type="entry name" value="RE13973P"/>
    <property type="match status" value="1"/>
</dbReference>